<evidence type="ECO:0000256" key="1">
    <source>
        <dbReference type="ARBA" id="ARBA00006611"/>
    </source>
</evidence>
<dbReference type="CDD" id="cd01129">
    <property type="entry name" value="PulE-GspE-like"/>
    <property type="match status" value="1"/>
</dbReference>
<dbReference type="SMART" id="SM00382">
    <property type="entry name" value="AAA"/>
    <property type="match status" value="1"/>
</dbReference>
<evidence type="ECO:0000259" key="4">
    <source>
        <dbReference type="PROSITE" id="PS00662"/>
    </source>
</evidence>
<dbReference type="SUPFAM" id="SSF52540">
    <property type="entry name" value="P-loop containing nucleoside triphosphate hydrolases"/>
    <property type="match status" value="1"/>
</dbReference>
<evidence type="ECO:0000256" key="3">
    <source>
        <dbReference type="ARBA" id="ARBA00022840"/>
    </source>
</evidence>
<protein>
    <submittedName>
        <fullName evidence="5">Type II secretion system protein GspE</fullName>
    </submittedName>
</protein>
<dbReference type="Proteomes" id="UP000228886">
    <property type="component" value="Unassembled WGS sequence"/>
</dbReference>
<dbReference type="GO" id="GO:0016887">
    <property type="term" value="F:ATP hydrolysis activity"/>
    <property type="evidence" value="ECO:0007669"/>
    <property type="project" value="TreeGrafter"/>
</dbReference>
<evidence type="ECO:0000256" key="2">
    <source>
        <dbReference type="ARBA" id="ARBA00022741"/>
    </source>
</evidence>
<proteinExistence type="inferred from homology"/>
<accession>A0A2M7E776</accession>
<dbReference type="Pfam" id="PF00437">
    <property type="entry name" value="T2SSE"/>
    <property type="match status" value="1"/>
</dbReference>
<dbReference type="InterPro" id="IPR003593">
    <property type="entry name" value="AAA+_ATPase"/>
</dbReference>
<reference evidence="6" key="1">
    <citation type="submission" date="2017-09" db="EMBL/GenBank/DDBJ databases">
        <title>Depth-based differentiation of microbial function through sediment-hosted aquifers and enrichment of novel symbionts in the deep terrestrial subsurface.</title>
        <authorList>
            <person name="Probst A.J."/>
            <person name="Ladd B."/>
            <person name="Jarett J.K."/>
            <person name="Geller-Mcgrath D.E."/>
            <person name="Sieber C.M.K."/>
            <person name="Emerson J.B."/>
            <person name="Anantharaman K."/>
            <person name="Thomas B.C."/>
            <person name="Malmstrom R."/>
            <person name="Stieglmeier M."/>
            <person name="Klingl A."/>
            <person name="Woyke T."/>
            <person name="Ryan C.M."/>
            <person name="Banfield J.F."/>
        </authorList>
    </citation>
    <scope>NUCLEOTIDE SEQUENCE [LARGE SCALE GENOMIC DNA]</scope>
</reference>
<dbReference type="Gene3D" id="3.30.450.90">
    <property type="match status" value="1"/>
</dbReference>
<comment type="caution">
    <text evidence="5">The sequence shown here is derived from an EMBL/GenBank/DDBJ whole genome shotgun (WGS) entry which is preliminary data.</text>
</comment>
<sequence>MEKPDFVKAKISETEYSSASAAVDSIFAQALEQRATDIHLEIEETTSLRFRINGLLYNFPAPEKELYSAAVTRIKVLANLDIAERRIPQSGAYKAVIKGGEVNVRVSTYPTIFGEAVAIRILDKRNLLLGFEQLGFQPETLARYNKILQEPYGIILVTGPTGGGKSTTLYSSLNKIKSARIHIITIEDPVEYHIPSLVQAQINPKAGMTFATGLRSILRQDPDVVMVGEIRDAETASISFQVAQTGQLVFATLHSNTAPGAATRLLDMKIEPFLVASSVIAVLSQTLVRTLCESCRKEYQPSSEALEGINLQEEPKPSFFCRGKGCNQCNGTGYQGRTGLFELMLPDEEIRKLIMEKAPTERIKEAARKAGMQTLREDGVKKSAQGIIALPDALRATKKD</sequence>
<dbReference type="FunFam" id="3.40.50.300:FF:000398">
    <property type="entry name" value="Type IV pilus assembly ATPase PilB"/>
    <property type="match status" value="1"/>
</dbReference>
<gene>
    <name evidence="5" type="ORF">COS11_06735</name>
</gene>
<keyword evidence="3" id="KW-0067">ATP-binding</keyword>
<dbReference type="InterPro" id="IPR001482">
    <property type="entry name" value="T2SS/T4SS_dom"/>
</dbReference>
<dbReference type="GO" id="GO:0005524">
    <property type="term" value="F:ATP binding"/>
    <property type="evidence" value="ECO:0007669"/>
    <property type="project" value="UniProtKB-KW"/>
</dbReference>
<name>A0A2M7E776_9BACT</name>
<dbReference type="PANTHER" id="PTHR30258">
    <property type="entry name" value="TYPE II SECRETION SYSTEM PROTEIN GSPE-RELATED"/>
    <property type="match status" value="1"/>
</dbReference>
<evidence type="ECO:0000313" key="5">
    <source>
        <dbReference type="EMBL" id="PIV63574.1"/>
    </source>
</evidence>
<dbReference type="Gene3D" id="3.40.50.300">
    <property type="entry name" value="P-loop containing nucleotide triphosphate hydrolases"/>
    <property type="match status" value="1"/>
</dbReference>
<dbReference type="InterPro" id="IPR027417">
    <property type="entry name" value="P-loop_NTPase"/>
</dbReference>
<dbReference type="AlphaFoldDB" id="A0A2M7E776"/>
<feature type="domain" description="Bacterial type II secretion system protein E" evidence="4">
    <location>
        <begin position="218"/>
        <end position="232"/>
    </location>
</feature>
<dbReference type="GO" id="GO:0005886">
    <property type="term" value="C:plasma membrane"/>
    <property type="evidence" value="ECO:0007669"/>
    <property type="project" value="TreeGrafter"/>
</dbReference>
<dbReference type="PANTHER" id="PTHR30258:SF1">
    <property type="entry name" value="PROTEIN TRANSPORT PROTEIN HOFB HOMOLOG"/>
    <property type="match status" value="1"/>
</dbReference>
<dbReference type="PROSITE" id="PS00662">
    <property type="entry name" value="T2SP_E"/>
    <property type="match status" value="1"/>
</dbReference>
<comment type="similarity">
    <text evidence="1">Belongs to the GSP E family.</text>
</comment>
<dbReference type="EMBL" id="PETL01000323">
    <property type="protein sequence ID" value="PIV63574.1"/>
    <property type="molecule type" value="Genomic_DNA"/>
</dbReference>
<organism evidence="5 6">
    <name type="scientific">bacterium (Candidatus Ratteibacteria) CG01_land_8_20_14_3_00_40_19</name>
    <dbReference type="NCBI Taxonomy" id="2014290"/>
    <lineage>
        <taxon>Bacteria</taxon>
        <taxon>Candidatus Ratteibacteria</taxon>
    </lineage>
</organism>
<keyword evidence="2" id="KW-0547">Nucleotide-binding</keyword>
<evidence type="ECO:0000313" key="6">
    <source>
        <dbReference type="Proteomes" id="UP000228886"/>
    </source>
</evidence>